<dbReference type="PROSITE" id="PS51708">
    <property type="entry name" value="CHAD"/>
    <property type="match status" value="1"/>
</dbReference>
<protein>
    <submittedName>
        <fullName evidence="2">CHAD domain-containing protein</fullName>
    </submittedName>
</protein>
<gene>
    <name evidence="2" type="ORF">ACFSX5_01440</name>
</gene>
<keyword evidence="3" id="KW-1185">Reference proteome</keyword>
<accession>A0ABW5QFY0</accession>
<dbReference type="InterPro" id="IPR007899">
    <property type="entry name" value="CHAD_dom"/>
</dbReference>
<dbReference type="RefSeq" id="WP_386831084.1">
    <property type="nucleotide sequence ID" value="NZ_JBHUNP010000001.1"/>
</dbReference>
<dbReference type="EMBL" id="JBHUNP010000001">
    <property type="protein sequence ID" value="MFD2646452.1"/>
    <property type="molecule type" value="Genomic_DNA"/>
</dbReference>
<reference evidence="3" key="1">
    <citation type="journal article" date="2019" name="Int. J. Syst. Evol. Microbiol.">
        <title>The Global Catalogue of Microorganisms (GCM) 10K type strain sequencing project: providing services to taxonomists for standard genome sequencing and annotation.</title>
        <authorList>
            <consortium name="The Broad Institute Genomics Platform"/>
            <consortium name="The Broad Institute Genome Sequencing Center for Infectious Disease"/>
            <person name="Wu L."/>
            <person name="Ma J."/>
        </authorList>
    </citation>
    <scope>NUCLEOTIDE SEQUENCE [LARGE SCALE GENOMIC DNA]</scope>
    <source>
        <strain evidence="3">CCM 7427</strain>
    </source>
</reference>
<proteinExistence type="predicted"/>
<dbReference type="Proteomes" id="UP001597521">
    <property type="component" value="Unassembled WGS sequence"/>
</dbReference>
<dbReference type="Pfam" id="PF05235">
    <property type="entry name" value="CHAD"/>
    <property type="match status" value="1"/>
</dbReference>
<dbReference type="PANTHER" id="PTHR39339:SF1">
    <property type="entry name" value="CHAD DOMAIN-CONTAINING PROTEIN"/>
    <property type="match status" value="1"/>
</dbReference>
<evidence type="ECO:0000313" key="2">
    <source>
        <dbReference type="EMBL" id="MFD2646452.1"/>
    </source>
</evidence>
<dbReference type="SMART" id="SM00880">
    <property type="entry name" value="CHAD"/>
    <property type="match status" value="1"/>
</dbReference>
<dbReference type="PANTHER" id="PTHR39339">
    <property type="entry name" value="SLR1444 PROTEIN"/>
    <property type="match status" value="1"/>
</dbReference>
<organism evidence="2 3">
    <name type="scientific">Devosia albogilva</name>
    <dbReference type="NCBI Taxonomy" id="429726"/>
    <lineage>
        <taxon>Bacteria</taxon>
        <taxon>Pseudomonadati</taxon>
        <taxon>Pseudomonadota</taxon>
        <taxon>Alphaproteobacteria</taxon>
        <taxon>Hyphomicrobiales</taxon>
        <taxon>Devosiaceae</taxon>
        <taxon>Devosia</taxon>
    </lineage>
</organism>
<evidence type="ECO:0000313" key="3">
    <source>
        <dbReference type="Proteomes" id="UP001597521"/>
    </source>
</evidence>
<sequence length="296" mass="32895">MGFAFTTRTDAAGQVRRIALEQVEKALEDAEEMADGFDATVHRIRRRCKRLRGLLRLIRPVFDGYSRENATIRDAAAELSGSRDAKVVLDTFDALLADGALSLSVENREAVRALLQPPEGAVSEQHGRAVLDDFTARMRPLRDRIADWDLDGNGFGLIEDGLEATYRTLREDFATASRSEDAEDLHECRKAVKYHWHHVTLLEKSAPNILSAQRDALGKLGEHLGDHHNLAVLAERLDSGDSTVDKAVTDSVHAAVTKRQHDLAEAARELGAQLTAERAGAVRDRFAAYWRLLPER</sequence>
<name>A0ABW5QFY0_9HYPH</name>
<dbReference type="InterPro" id="IPR038186">
    <property type="entry name" value="CHAD_dom_sf"/>
</dbReference>
<feature type="domain" description="CHAD" evidence="1">
    <location>
        <begin position="8"/>
        <end position="295"/>
    </location>
</feature>
<comment type="caution">
    <text evidence="2">The sequence shown here is derived from an EMBL/GenBank/DDBJ whole genome shotgun (WGS) entry which is preliminary data.</text>
</comment>
<dbReference type="Gene3D" id="1.40.20.10">
    <property type="entry name" value="CHAD domain"/>
    <property type="match status" value="1"/>
</dbReference>
<evidence type="ECO:0000259" key="1">
    <source>
        <dbReference type="PROSITE" id="PS51708"/>
    </source>
</evidence>